<organism evidence="2 3">
    <name type="scientific">Granulicella rosea</name>
    <dbReference type="NCBI Taxonomy" id="474952"/>
    <lineage>
        <taxon>Bacteria</taxon>
        <taxon>Pseudomonadati</taxon>
        <taxon>Acidobacteriota</taxon>
        <taxon>Terriglobia</taxon>
        <taxon>Terriglobales</taxon>
        <taxon>Acidobacteriaceae</taxon>
        <taxon>Granulicella</taxon>
    </lineage>
</organism>
<dbReference type="Gene3D" id="1.20.120.330">
    <property type="entry name" value="Nucleotidyltransferases domain 2"/>
    <property type="match status" value="1"/>
</dbReference>
<dbReference type="Pfam" id="PF05168">
    <property type="entry name" value="HEPN"/>
    <property type="match status" value="1"/>
</dbReference>
<name>A0A239LAX2_9BACT</name>
<protein>
    <submittedName>
        <fullName evidence="2">HEPN domain-containing protein</fullName>
    </submittedName>
</protein>
<dbReference type="SUPFAM" id="SSF81593">
    <property type="entry name" value="Nucleotidyltransferase substrate binding subunit/domain"/>
    <property type="match status" value="1"/>
</dbReference>
<evidence type="ECO:0000259" key="1">
    <source>
        <dbReference type="Pfam" id="PF05168"/>
    </source>
</evidence>
<keyword evidence="3" id="KW-1185">Reference proteome</keyword>
<evidence type="ECO:0000313" key="2">
    <source>
        <dbReference type="EMBL" id="SNT27797.1"/>
    </source>
</evidence>
<dbReference type="RefSeq" id="WP_089409582.1">
    <property type="nucleotide sequence ID" value="NZ_FZOU01000006.1"/>
</dbReference>
<proteinExistence type="predicted"/>
<dbReference type="AlphaFoldDB" id="A0A239LAX2"/>
<accession>A0A239LAX2</accession>
<sequence>MTAILTKVKLQELMQLRLDEAEVLRAAGFHDAACYLCGYAMEFALKACVCKRLNLAEYPEKDLKGIFKTHLASELILLAGLRDELTAIQDRNSGFEANWQIATRWGPEQRYERVKTDSDTDELMKALKSEPDGVLRWLTQQW</sequence>
<dbReference type="EMBL" id="FZOU01000006">
    <property type="protein sequence ID" value="SNT27797.1"/>
    <property type="molecule type" value="Genomic_DNA"/>
</dbReference>
<reference evidence="2 3" key="1">
    <citation type="submission" date="2017-06" db="EMBL/GenBank/DDBJ databases">
        <authorList>
            <person name="Kim H.J."/>
            <person name="Triplett B.A."/>
        </authorList>
    </citation>
    <scope>NUCLEOTIDE SEQUENCE [LARGE SCALE GENOMIC DNA]</scope>
    <source>
        <strain evidence="2 3">DSM 18704</strain>
    </source>
</reference>
<dbReference type="Proteomes" id="UP000198356">
    <property type="component" value="Unassembled WGS sequence"/>
</dbReference>
<feature type="domain" description="HEPN" evidence="1">
    <location>
        <begin position="17"/>
        <end position="88"/>
    </location>
</feature>
<gene>
    <name evidence="2" type="ORF">SAMN05421770_106270</name>
</gene>
<dbReference type="OrthoDB" id="1493607at2"/>
<dbReference type="InterPro" id="IPR007842">
    <property type="entry name" value="HEPN_dom"/>
</dbReference>
<evidence type="ECO:0000313" key="3">
    <source>
        <dbReference type="Proteomes" id="UP000198356"/>
    </source>
</evidence>